<accession>A0A6G1CAQ2</accession>
<gene>
    <name evidence="1" type="ORF">E2562_027048</name>
</gene>
<proteinExistence type="predicted"/>
<evidence type="ECO:0000313" key="2">
    <source>
        <dbReference type="Proteomes" id="UP000479710"/>
    </source>
</evidence>
<dbReference type="AlphaFoldDB" id="A0A6G1CAQ2"/>
<keyword evidence="2" id="KW-1185">Reference proteome</keyword>
<sequence length="109" mass="12107">MSILVDEASCRIPVRGHTVISILVDILATKFYHIDENHWRCSVGDDDHVVDVEEVADAMRVTSNYRSSVKTINAEGLAARHGLCVLDGFHLVLDLDGLVLDGRRVMMMS</sequence>
<organism evidence="1 2">
    <name type="scientific">Oryza meyeriana var. granulata</name>
    <dbReference type="NCBI Taxonomy" id="110450"/>
    <lineage>
        <taxon>Eukaryota</taxon>
        <taxon>Viridiplantae</taxon>
        <taxon>Streptophyta</taxon>
        <taxon>Embryophyta</taxon>
        <taxon>Tracheophyta</taxon>
        <taxon>Spermatophyta</taxon>
        <taxon>Magnoliopsida</taxon>
        <taxon>Liliopsida</taxon>
        <taxon>Poales</taxon>
        <taxon>Poaceae</taxon>
        <taxon>BOP clade</taxon>
        <taxon>Oryzoideae</taxon>
        <taxon>Oryzeae</taxon>
        <taxon>Oryzinae</taxon>
        <taxon>Oryza</taxon>
        <taxon>Oryza meyeriana</taxon>
    </lineage>
</organism>
<dbReference type="EMBL" id="SPHZ02000010">
    <property type="protein sequence ID" value="KAF0896703.1"/>
    <property type="molecule type" value="Genomic_DNA"/>
</dbReference>
<dbReference type="Proteomes" id="UP000479710">
    <property type="component" value="Unassembled WGS sequence"/>
</dbReference>
<name>A0A6G1CAQ2_9ORYZ</name>
<evidence type="ECO:0000313" key="1">
    <source>
        <dbReference type="EMBL" id="KAF0896703.1"/>
    </source>
</evidence>
<protein>
    <submittedName>
        <fullName evidence="1">Uncharacterized protein</fullName>
    </submittedName>
</protein>
<comment type="caution">
    <text evidence="1">The sequence shown here is derived from an EMBL/GenBank/DDBJ whole genome shotgun (WGS) entry which is preliminary data.</text>
</comment>
<reference evidence="1 2" key="1">
    <citation type="submission" date="2019-11" db="EMBL/GenBank/DDBJ databases">
        <title>Whole genome sequence of Oryza granulata.</title>
        <authorList>
            <person name="Li W."/>
        </authorList>
    </citation>
    <scope>NUCLEOTIDE SEQUENCE [LARGE SCALE GENOMIC DNA]</scope>
    <source>
        <strain evidence="2">cv. Menghai</strain>
        <tissue evidence="1">Leaf</tissue>
    </source>
</reference>